<accession>A0A542EEU6</accession>
<dbReference type="InterPro" id="IPR050361">
    <property type="entry name" value="MPP/UQCRC_Complex"/>
</dbReference>
<keyword evidence="4" id="KW-1185">Reference proteome</keyword>
<dbReference type="Pfam" id="PF00675">
    <property type="entry name" value="Peptidase_M16"/>
    <property type="match status" value="1"/>
</dbReference>
<evidence type="ECO:0000313" key="4">
    <source>
        <dbReference type="Proteomes" id="UP000320806"/>
    </source>
</evidence>
<dbReference type="SUPFAM" id="SSF63411">
    <property type="entry name" value="LuxS/MPP-like metallohydrolase"/>
    <property type="match status" value="2"/>
</dbReference>
<evidence type="ECO:0000259" key="1">
    <source>
        <dbReference type="Pfam" id="PF00675"/>
    </source>
</evidence>
<dbReference type="PANTHER" id="PTHR11851">
    <property type="entry name" value="METALLOPROTEASE"/>
    <property type="match status" value="1"/>
</dbReference>
<organism evidence="3 4">
    <name type="scientific">Yimella lutea</name>
    <dbReference type="NCBI Taxonomy" id="587872"/>
    <lineage>
        <taxon>Bacteria</taxon>
        <taxon>Bacillati</taxon>
        <taxon>Actinomycetota</taxon>
        <taxon>Actinomycetes</taxon>
        <taxon>Micrococcales</taxon>
        <taxon>Dermacoccaceae</taxon>
        <taxon>Yimella</taxon>
    </lineage>
</organism>
<evidence type="ECO:0000313" key="3">
    <source>
        <dbReference type="EMBL" id="TQJ13862.1"/>
    </source>
</evidence>
<dbReference type="Gene3D" id="3.30.830.10">
    <property type="entry name" value="Metalloenzyme, LuxS/M16 peptidase-like"/>
    <property type="match status" value="2"/>
</dbReference>
<dbReference type="Pfam" id="PF05193">
    <property type="entry name" value="Peptidase_M16_C"/>
    <property type="match status" value="1"/>
</dbReference>
<proteinExistence type="predicted"/>
<dbReference type="InterPro" id="IPR011249">
    <property type="entry name" value="Metalloenz_LuxS/M16"/>
</dbReference>
<feature type="domain" description="Peptidase M16 C-terminal" evidence="2">
    <location>
        <begin position="183"/>
        <end position="358"/>
    </location>
</feature>
<dbReference type="Proteomes" id="UP000320806">
    <property type="component" value="Unassembled WGS sequence"/>
</dbReference>
<dbReference type="EMBL" id="VFMO01000001">
    <property type="protein sequence ID" value="TQJ13862.1"/>
    <property type="molecule type" value="Genomic_DNA"/>
</dbReference>
<dbReference type="AlphaFoldDB" id="A0A542EEU6"/>
<reference evidence="3 4" key="1">
    <citation type="submission" date="2019-06" db="EMBL/GenBank/DDBJ databases">
        <title>Sequencing the genomes of 1000 actinobacteria strains.</title>
        <authorList>
            <person name="Klenk H.-P."/>
        </authorList>
    </citation>
    <scope>NUCLEOTIDE SEQUENCE [LARGE SCALE GENOMIC DNA]</scope>
    <source>
        <strain evidence="3 4">DSM 19828</strain>
    </source>
</reference>
<dbReference type="InterPro" id="IPR007863">
    <property type="entry name" value="Peptidase_M16_C"/>
</dbReference>
<dbReference type="GO" id="GO:0046872">
    <property type="term" value="F:metal ion binding"/>
    <property type="evidence" value="ECO:0007669"/>
    <property type="project" value="InterPro"/>
</dbReference>
<gene>
    <name evidence="3" type="ORF">FB459_1298</name>
</gene>
<protein>
    <submittedName>
        <fullName evidence="3">Putative Zn-dependent peptidase</fullName>
    </submittedName>
</protein>
<comment type="caution">
    <text evidence="3">The sequence shown here is derived from an EMBL/GenBank/DDBJ whole genome shotgun (WGS) entry which is preliminary data.</text>
</comment>
<dbReference type="InterPro" id="IPR011765">
    <property type="entry name" value="Pept_M16_N"/>
</dbReference>
<dbReference type="PANTHER" id="PTHR11851:SF224">
    <property type="entry name" value="PROCESSING PROTEASE"/>
    <property type="match status" value="1"/>
</dbReference>
<evidence type="ECO:0000259" key="2">
    <source>
        <dbReference type="Pfam" id="PF05193"/>
    </source>
</evidence>
<sequence length="447" mass="48810">MNAARPEVHPPAPWTFPQASEHTLDNGLQVALYPLPGQHVTSTRLNLPVPLAAEPRDREGVMTMVSRTMDEGTASHSADEMAELFEGNGIALHAGVTQHGIWLDLEATTRNVETGFGLALECLTQPAFPEQEVNRHRLQRISQIDHDLADPGYRGTLEFVRTFFTPQSRLSRPTGGTRESLADLTREDCARFHADWVRPGDAFVVVAGDFDEQTMLAALNRTLGGWHSQTSAPTLDVASDQPADDRNRVVFVDRPGSVQTEIHLGWLGPARENGTQWAPYPVLSYAVGGSPHARIDRVLREEKGYTYGMRGSFRPRSDFGQFIVAGSVRADSTPDSLRLLGEIFDGVDGGLDAEELREGVDFLSMTAPARYATADAVADEAASLHFVGLDTSFITDYLAAMRSLTLEDVNSAWQQWSSQPRTIVLVGDADKYADQVGALGIGDLTVV</sequence>
<dbReference type="RefSeq" id="WP_141927837.1">
    <property type="nucleotide sequence ID" value="NZ_BAABCI010000002.1"/>
</dbReference>
<feature type="domain" description="Peptidase M16 N-terminal" evidence="1">
    <location>
        <begin position="52"/>
        <end position="145"/>
    </location>
</feature>
<dbReference type="OrthoDB" id="9811314at2"/>
<name>A0A542EEU6_9MICO</name>